<dbReference type="SUPFAM" id="SSF56935">
    <property type="entry name" value="Porins"/>
    <property type="match status" value="1"/>
</dbReference>
<keyword evidence="4" id="KW-0812">Transmembrane</keyword>
<dbReference type="Gene3D" id="2.40.160.60">
    <property type="entry name" value="Outer membrane protein transport protein (OMPP1/FadL/TodX)"/>
    <property type="match status" value="1"/>
</dbReference>
<evidence type="ECO:0000256" key="1">
    <source>
        <dbReference type="ARBA" id="ARBA00004571"/>
    </source>
</evidence>
<dbReference type="EMBL" id="UFVD01000001">
    <property type="protein sequence ID" value="SUX10351.1"/>
    <property type="molecule type" value="Genomic_DNA"/>
</dbReference>
<evidence type="ECO:0000313" key="8">
    <source>
        <dbReference type="EMBL" id="SUX10351.1"/>
    </source>
</evidence>
<proteinExistence type="inferred from homology"/>
<organism evidence="8 9">
    <name type="scientific">Campylobacter sputorum subsp. sputorum</name>
    <dbReference type="NCBI Taxonomy" id="32024"/>
    <lineage>
        <taxon>Bacteria</taxon>
        <taxon>Pseudomonadati</taxon>
        <taxon>Campylobacterota</taxon>
        <taxon>Epsilonproteobacteria</taxon>
        <taxon>Campylobacterales</taxon>
        <taxon>Campylobacteraceae</taxon>
        <taxon>Campylobacter</taxon>
    </lineage>
</organism>
<dbReference type="PANTHER" id="PTHR35093">
    <property type="entry name" value="OUTER MEMBRANE PROTEIN NMB0088-RELATED"/>
    <property type="match status" value="1"/>
</dbReference>
<dbReference type="GO" id="GO:0009279">
    <property type="term" value="C:cell outer membrane"/>
    <property type="evidence" value="ECO:0007669"/>
    <property type="project" value="UniProtKB-SubCell"/>
</dbReference>
<dbReference type="RefSeq" id="WP_089182772.1">
    <property type="nucleotide sequence ID" value="NZ_CP043427.1"/>
</dbReference>
<dbReference type="STRING" id="32024.GCA_000788295_00665"/>
<evidence type="ECO:0000313" key="9">
    <source>
        <dbReference type="Proteomes" id="UP000254920"/>
    </source>
</evidence>
<keyword evidence="9" id="KW-1185">Reference proteome</keyword>
<dbReference type="GeneID" id="93090980"/>
<dbReference type="OrthoDB" id="9542at2"/>
<dbReference type="GO" id="GO:0015483">
    <property type="term" value="F:long-chain fatty acid transporting porin activity"/>
    <property type="evidence" value="ECO:0007669"/>
    <property type="project" value="TreeGrafter"/>
</dbReference>
<evidence type="ECO:0000256" key="4">
    <source>
        <dbReference type="ARBA" id="ARBA00022692"/>
    </source>
</evidence>
<sequence>MKKINLIILPVCITGVLNAAGYKIPEQSADSVALAGSNYAKSFGADAVYYNPANMMFMPDIWHSFEAGLSYFHLGKTSFKNKSSVPGTYSTKSQNYSTVAPQLYFMSPEYIPNVRFGLSTTVPAGVQMRWDDPYPAATSKKFDLKILEVNPSIAYRLSDQISLGLGLRALYSDGTVENGTTHFSRKLQGDSIDYGYNLGITYKPIEDLSLSATYRSKVDLTVKGDGDFKFGNASMNTPAKITLPLPANLVLAIAYNYNAFTYMFAYERTYWSDFKELDFNYDKKMPNAMAKKIFDDPSQRNWDDSSTYRFGVAFDATTKLRLMAGFAIDENPAHSDKMNFELPNSKSYIYSTGLNYKFSPKFEVALAYLYMQRTDQEVNSYTGNYIGTAQGTINNADAQIANLTFRYNF</sequence>
<dbReference type="Proteomes" id="UP000254920">
    <property type="component" value="Unassembled WGS sequence"/>
</dbReference>
<dbReference type="InterPro" id="IPR005017">
    <property type="entry name" value="OMPP1/FadL/TodX"/>
</dbReference>
<protein>
    <submittedName>
        <fullName evidence="8">Outer membrane protein transport protein</fullName>
    </submittedName>
</protein>
<evidence type="ECO:0000256" key="3">
    <source>
        <dbReference type="ARBA" id="ARBA00022452"/>
    </source>
</evidence>
<evidence type="ECO:0000256" key="6">
    <source>
        <dbReference type="ARBA" id="ARBA00023136"/>
    </source>
</evidence>
<dbReference type="PANTHER" id="PTHR35093:SF8">
    <property type="entry name" value="OUTER MEMBRANE PROTEIN NMB0088-RELATED"/>
    <property type="match status" value="1"/>
</dbReference>
<comment type="subcellular location">
    <subcellularLocation>
        <location evidence="1">Cell outer membrane</location>
        <topology evidence="1">Multi-pass membrane protein</topology>
    </subcellularLocation>
</comment>
<reference evidence="8 9" key="1">
    <citation type="submission" date="2018-06" db="EMBL/GenBank/DDBJ databases">
        <authorList>
            <consortium name="Pathogen Informatics"/>
            <person name="Doyle S."/>
        </authorList>
    </citation>
    <scope>NUCLEOTIDE SEQUENCE [LARGE SCALE GENOMIC DNA]</scope>
    <source>
        <strain evidence="8 9">NCTC12475</strain>
    </source>
</reference>
<gene>
    <name evidence="8" type="ORF">NCTC12475_00540</name>
</gene>
<evidence type="ECO:0000256" key="5">
    <source>
        <dbReference type="ARBA" id="ARBA00022729"/>
    </source>
</evidence>
<comment type="similarity">
    <text evidence="2">Belongs to the OmpP1/FadL family.</text>
</comment>
<name>A0A381DIQ6_9BACT</name>
<keyword evidence="6" id="KW-0472">Membrane</keyword>
<keyword evidence="5" id="KW-0732">Signal</keyword>
<dbReference type="Pfam" id="PF03349">
    <property type="entry name" value="Toluene_X"/>
    <property type="match status" value="1"/>
</dbReference>
<keyword evidence="3" id="KW-1134">Transmembrane beta strand</keyword>
<accession>A0A381DIQ6</accession>
<keyword evidence="7" id="KW-0998">Cell outer membrane</keyword>
<evidence type="ECO:0000256" key="7">
    <source>
        <dbReference type="ARBA" id="ARBA00023237"/>
    </source>
</evidence>
<evidence type="ECO:0000256" key="2">
    <source>
        <dbReference type="ARBA" id="ARBA00008163"/>
    </source>
</evidence>
<dbReference type="AlphaFoldDB" id="A0A381DIQ6"/>